<reference evidence="2 3" key="1">
    <citation type="submission" date="2020-05" db="EMBL/GenBank/DDBJ databases">
        <title>Bremerella alba sp. nov., a novel planctomycete isolated from the surface of the macroalga Fucus spiralis.</title>
        <authorList>
            <person name="Godinho O."/>
            <person name="Botelho R."/>
            <person name="Albuquerque L."/>
            <person name="Wiegand S."/>
            <person name="Da Costa M.S."/>
            <person name="Lobo-Da-Cunha A."/>
            <person name="Jogler C."/>
            <person name="Lage O.M."/>
        </authorList>
    </citation>
    <scope>NUCLEOTIDE SEQUENCE [LARGE SCALE GENOMIC DNA]</scope>
    <source>
        <strain evidence="2 3">FF15</strain>
    </source>
</reference>
<proteinExistence type="predicted"/>
<keyword evidence="1" id="KW-0732">Signal</keyword>
<evidence type="ECO:0000313" key="3">
    <source>
        <dbReference type="Proteomes" id="UP000551616"/>
    </source>
</evidence>
<evidence type="ECO:0000313" key="2">
    <source>
        <dbReference type="EMBL" id="MBA2116556.1"/>
    </source>
</evidence>
<protein>
    <recommendedName>
        <fullName evidence="4">Rhamnogalacturonan lyase domain-containing protein</fullName>
    </recommendedName>
</protein>
<evidence type="ECO:0008006" key="4">
    <source>
        <dbReference type="Google" id="ProtNLM"/>
    </source>
</evidence>
<dbReference type="AlphaFoldDB" id="A0A7V9A8Y0"/>
<dbReference type="Gene3D" id="2.60.40.420">
    <property type="entry name" value="Cupredoxins - blue copper proteins"/>
    <property type="match status" value="1"/>
</dbReference>
<dbReference type="SUPFAM" id="SSF117074">
    <property type="entry name" value="Hypothetical protein PA1324"/>
    <property type="match status" value="1"/>
</dbReference>
<feature type="chain" id="PRO_5030757557" description="Rhamnogalacturonan lyase domain-containing protein" evidence="1">
    <location>
        <begin position="19"/>
        <end position="261"/>
    </location>
</feature>
<accession>A0A7V9A8Y0</accession>
<feature type="signal peptide" evidence="1">
    <location>
        <begin position="1"/>
        <end position="18"/>
    </location>
</feature>
<dbReference type="InterPro" id="IPR008972">
    <property type="entry name" value="Cupredoxin"/>
</dbReference>
<dbReference type="SUPFAM" id="SSF49503">
    <property type="entry name" value="Cupredoxins"/>
    <property type="match status" value="1"/>
</dbReference>
<dbReference type="RefSeq" id="WP_207397956.1">
    <property type="nucleotide sequence ID" value="NZ_JABRWO010000010.1"/>
</dbReference>
<organism evidence="2 3">
    <name type="scientific">Bremerella alba</name>
    <dbReference type="NCBI Taxonomy" id="980252"/>
    <lineage>
        <taxon>Bacteria</taxon>
        <taxon>Pseudomonadati</taxon>
        <taxon>Planctomycetota</taxon>
        <taxon>Planctomycetia</taxon>
        <taxon>Pirellulales</taxon>
        <taxon>Pirellulaceae</taxon>
        <taxon>Bremerella</taxon>
    </lineage>
</organism>
<gene>
    <name evidence="2" type="ORF">HOV93_37470</name>
</gene>
<keyword evidence="3" id="KW-1185">Reference proteome</keyword>
<sequence>MGLTKVAILTLTVLGMFAQDLLAQQWGTVTGRFIVKGKVAAQPGPLAIPANVAQFCGNQVPNPALQVGPKNELQNVALWLYLDRGQQAPKPHPMYAPLKQKAVEISNNGCLYVPHMAMVRPGQTVDFINFDPVPHNFKVEGFANPGINFLVPVAAKQAHVFADEERYPMNASCAIHPWMAGKIVIRESPYMAVSDEKGKFTIENLPVGTHKFQIWHEIPGNIKEMNLGGKAVKDRKGVVEIDVKPGQNDLGDIVIDADLLK</sequence>
<name>A0A7V9A8Y0_9BACT</name>
<dbReference type="EMBL" id="JABRWO010000010">
    <property type="protein sequence ID" value="MBA2116556.1"/>
    <property type="molecule type" value="Genomic_DNA"/>
</dbReference>
<evidence type="ECO:0000256" key="1">
    <source>
        <dbReference type="SAM" id="SignalP"/>
    </source>
</evidence>
<dbReference type="Proteomes" id="UP000551616">
    <property type="component" value="Unassembled WGS sequence"/>
</dbReference>
<comment type="caution">
    <text evidence="2">The sequence shown here is derived from an EMBL/GenBank/DDBJ whole genome shotgun (WGS) entry which is preliminary data.</text>
</comment>